<dbReference type="STRING" id="493475.GARC_3330"/>
<dbReference type="OrthoDB" id="7066818at2"/>
<accession>K6YUC9</accession>
<dbReference type="Proteomes" id="UP000006327">
    <property type="component" value="Unassembled WGS sequence"/>
</dbReference>
<dbReference type="AlphaFoldDB" id="K6YUC9"/>
<organism evidence="1 2">
    <name type="scientific">Paraglaciecola arctica BSs20135</name>
    <dbReference type="NCBI Taxonomy" id="493475"/>
    <lineage>
        <taxon>Bacteria</taxon>
        <taxon>Pseudomonadati</taxon>
        <taxon>Pseudomonadota</taxon>
        <taxon>Gammaproteobacteria</taxon>
        <taxon>Alteromonadales</taxon>
        <taxon>Alteromonadaceae</taxon>
        <taxon>Paraglaciecola</taxon>
    </lineage>
</organism>
<reference evidence="1 2" key="1">
    <citation type="journal article" date="2017" name="Antonie Van Leeuwenhoek">
        <title>Rhizobium rhizosphaerae sp. nov., a novel species isolated from rice rhizosphere.</title>
        <authorList>
            <person name="Zhao J.J."/>
            <person name="Zhang J."/>
            <person name="Zhang R.J."/>
            <person name="Zhang C.W."/>
            <person name="Yin H.Q."/>
            <person name="Zhang X.X."/>
        </authorList>
    </citation>
    <scope>NUCLEOTIDE SEQUENCE [LARGE SCALE GENOMIC DNA]</scope>
    <source>
        <strain evidence="1 2">BSs20135</strain>
    </source>
</reference>
<evidence type="ECO:0000313" key="1">
    <source>
        <dbReference type="EMBL" id="GAC20288.1"/>
    </source>
</evidence>
<keyword evidence="2" id="KW-1185">Reference proteome</keyword>
<comment type="caution">
    <text evidence="1">The sequence shown here is derived from an EMBL/GenBank/DDBJ whole genome shotgun (WGS) entry which is preliminary data.</text>
</comment>
<dbReference type="RefSeq" id="WP_007622065.1">
    <property type="nucleotide sequence ID" value="NZ_BAEO01000051.1"/>
</dbReference>
<protein>
    <submittedName>
        <fullName evidence="1">Uncharacterized protein</fullName>
    </submittedName>
</protein>
<gene>
    <name evidence="1" type="ORF">GARC_3330</name>
</gene>
<name>K6YUC9_9ALTE</name>
<proteinExistence type="predicted"/>
<sequence length="69" mass="7981">MTDKQTIELSDDLITEANAYLERLPKTPEQVIEHWAQLGQKLAEEMTEIQTMQFLLGNFDIKLIEKSSD</sequence>
<evidence type="ECO:0000313" key="2">
    <source>
        <dbReference type="Proteomes" id="UP000006327"/>
    </source>
</evidence>
<dbReference type="EMBL" id="BAEO01000051">
    <property type="protein sequence ID" value="GAC20288.1"/>
    <property type="molecule type" value="Genomic_DNA"/>
</dbReference>